<keyword evidence="3" id="KW-1185">Reference proteome</keyword>
<name>A0A3Q3JX60_MONAL</name>
<dbReference type="SUPFAM" id="SSF46689">
    <property type="entry name" value="Homeodomain-like"/>
    <property type="match status" value="1"/>
</dbReference>
<dbReference type="Ensembl" id="ENSMALT00000026002.1">
    <property type="protein sequence ID" value="ENSMALP00000025528.1"/>
    <property type="gene ID" value="ENSMALG00000017763.1"/>
</dbReference>
<feature type="compositionally biased region" description="Polar residues" evidence="1">
    <location>
        <begin position="75"/>
        <end position="91"/>
    </location>
</feature>
<evidence type="ECO:0000313" key="2">
    <source>
        <dbReference type="Ensembl" id="ENSMALP00000025528.1"/>
    </source>
</evidence>
<organism evidence="2 3">
    <name type="scientific">Monopterus albus</name>
    <name type="common">Swamp eel</name>
    <dbReference type="NCBI Taxonomy" id="43700"/>
    <lineage>
        <taxon>Eukaryota</taxon>
        <taxon>Metazoa</taxon>
        <taxon>Chordata</taxon>
        <taxon>Craniata</taxon>
        <taxon>Vertebrata</taxon>
        <taxon>Euteleostomi</taxon>
        <taxon>Actinopterygii</taxon>
        <taxon>Neopterygii</taxon>
        <taxon>Teleostei</taxon>
        <taxon>Neoteleostei</taxon>
        <taxon>Acanthomorphata</taxon>
        <taxon>Anabantaria</taxon>
        <taxon>Synbranchiformes</taxon>
        <taxon>Synbranchidae</taxon>
        <taxon>Monopterus</taxon>
    </lineage>
</organism>
<evidence type="ECO:0000313" key="3">
    <source>
        <dbReference type="Proteomes" id="UP000261600"/>
    </source>
</evidence>
<dbReference type="Proteomes" id="UP000261600">
    <property type="component" value="Unplaced"/>
</dbReference>
<feature type="region of interest" description="Disordered" evidence="1">
    <location>
        <begin position="74"/>
        <end position="111"/>
    </location>
</feature>
<proteinExistence type="predicted"/>
<reference evidence="2" key="1">
    <citation type="submission" date="2025-08" db="UniProtKB">
        <authorList>
            <consortium name="Ensembl"/>
        </authorList>
    </citation>
    <scope>IDENTIFICATION</scope>
</reference>
<evidence type="ECO:0000256" key="1">
    <source>
        <dbReference type="SAM" id="MobiDB-lite"/>
    </source>
</evidence>
<accession>A0A3Q3JX60</accession>
<dbReference type="InterPro" id="IPR009057">
    <property type="entry name" value="Homeodomain-like_sf"/>
</dbReference>
<protein>
    <submittedName>
        <fullName evidence="2">Uncharacterized protein</fullName>
    </submittedName>
</protein>
<dbReference type="AlphaFoldDB" id="A0A3Q3JX60"/>
<reference evidence="2" key="2">
    <citation type="submission" date="2025-09" db="UniProtKB">
        <authorList>
            <consortium name="Ensembl"/>
        </authorList>
    </citation>
    <scope>IDENTIFICATION</scope>
</reference>
<sequence>MGKTKELISKQTDYSRCGVQAVMKKYEDSAEPEDKNRIGRPRKLTKFDEKFLNVSSLRDRKKFSKDLAQHLAASSGCQVDPSTVQRSSVRNNPCGKTAAKKPLFQKRDRKK</sequence>